<dbReference type="Proteomes" id="UP001523401">
    <property type="component" value="Unassembled WGS sequence"/>
</dbReference>
<evidence type="ECO:0000256" key="5">
    <source>
        <dbReference type="ARBA" id="ARBA00022491"/>
    </source>
</evidence>
<dbReference type="Gene3D" id="3.40.190.10">
    <property type="entry name" value="Periplasmic binding protein-like II"/>
    <property type="match status" value="1"/>
</dbReference>
<evidence type="ECO:0000256" key="1">
    <source>
        <dbReference type="ARBA" id="ARBA00004496"/>
    </source>
</evidence>
<gene>
    <name evidence="13" type="ORF">NF685_00170</name>
</gene>
<comment type="subcellular location">
    <subcellularLocation>
        <location evidence="1">Cytoplasm</location>
    </subcellularLocation>
</comment>
<comment type="caution">
    <text evidence="13">The sequence shown here is derived from an EMBL/GenBank/DDBJ whole genome shotgun (WGS) entry which is preliminary data.</text>
</comment>
<dbReference type="SUPFAM" id="SSF46785">
    <property type="entry name" value="Winged helix' DNA-binding domain"/>
    <property type="match status" value="1"/>
</dbReference>
<evidence type="ECO:0000313" key="14">
    <source>
        <dbReference type="Proteomes" id="UP001523401"/>
    </source>
</evidence>
<keyword evidence="14" id="KW-1185">Reference proteome</keyword>
<reference evidence="13 14" key="1">
    <citation type="submission" date="2022-06" db="EMBL/GenBank/DDBJ databases">
        <title>Whole-genome of Asaia lannensis strain LMG 27011T.</title>
        <authorList>
            <person name="Sombolestani A."/>
        </authorList>
    </citation>
    <scope>NUCLEOTIDE SEQUENCE [LARGE SCALE GENOMIC DNA]</scope>
    <source>
        <strain evidence="13 14">NBRC 102526</strain>
    </source>
</reference>
<comment type="similarity">
    <text evidence="2">Belongs to the LysR transcriptional regulatory family.</text>
</comment>
<dbReference type="PANTHER" id="PTHR30126:SF25">
    <property type="entry name" value="HTH-TYPE TRANSCRIPTIONAL REGULATOR METR"/>
    <property type="match status" value="1"/>
</dbReference>
<dbReference type="SUPFAM" id="SSF53850">
    <property type="entry name" value="Periplasmic binding protein-like II"/>
    <property type="match status" value="1"/>
</dbReference>
<evidence type="ECO:0000256" key="10">
    <source>
        <dbReference type="ARBA" id="ARBA00023163"/>
    </source>
</evidence>
<keyword evidence="11" id="KW-0486">Methionine biosynthesis</keyword>
<dbReference type="PRINTS" id="PR00039">
    <property type="entry name" value="HTHLYSR"/>
</dbReference>
<dbReference type="InterPro" id="IPR036388">
    <property type="entry name" value="WH-like_DNA-bd_sf"/>
</dbReference>
<dbReference type="CDD" id="cd08441">
    <property type="entry name" value="PBP2_MetR"/>
    <property type="match status" value="1"/>
</dbReference>
<keyword evidence="5" id="KW-0678">Repressor</keyword>
<dbReference type="InterPro" id="IPR000847">
    <property type="entry name" value="LysR_HTH_N"/>
</dbReference>
<proteinExistence type="inferred from homology"/>
<dbReference type="Pfam" id="PF00126">
    <property type="entry name" value="HTH_1"/>
    <property type="match status" value="1"/>
</dbReference>
<accession>A0ABT1CC62</accession>
<dbReference type="InterPro" id="IPR005119">
    <property type="entry name" value="LysR_subst-bd"/>
</dbReference>
<evidence type="ECO:0000256" key="3">
    <source>
        <dbReference type="ARBA" id="ARBA00019365"/>
    </source>
</evidence>
<dbReference type="PROSITE" id="PS50931">
    <property type="entry name" value="HTH_LYSR"/>
    <property type="match status" value="1"/>
</dbReference>
<name>A0ABT1CC62_9PROT</name>
<evidence type="ECO:0000256" key="2">
    <source>
        <dbReference type="ARBA" id="ARBA00009437"/>
    </source>
</evidence>
<keyword evidence="6" id="KW-0028">Amino-acid biosynthesis</keyword>
<dbReference type="PANTHER" id="PTHR30126">
    <property type="entry name" value="HTH-TYPE TRANSCRIPTIONAL REGULATOR"/>
    <property type="match status" value="1"/>
</dbReference>
<dbReference type="InterPro" id="IPR037406">
    <property type="entry name" value="MetR_PBP2"/>
</dbReference>
<evidence type="ECO:0000256" key="4">
    <source>
        <dbReference type="ARBA" id="ARBA00022490"/>
    </source>
</evidence>
<keyword evidence="10" id="KW-0804">Transcription</keyword>
<evidence type="ECO:0000313" key="13">
    <source>
        <dbReference type="EMBL" id="MCO6158449.1"/>
    </source>
</evidence>
<evidence type="ECO:0000259" key="12">
    <source>
        <dbReference type="PROSITE" id="PS50931"/>
    </source>
</evidence>
<evidence type="ECO:0000256" key="8">
    <source>
        <dbReference type="ARBA" id="ARBA00023125"/>
    </source>
</evidence>
<dbReference type="EMBL" id="JAMXQU010000001">
    <property type="protein sequence ID" value="MCO6158449.1"/>
    <property type="molecule type" value="Genomic_DNA"/>
</dbReference>
<keyword evidence="8" id="KW-0238">DNA-binding</keyword>
<evidence type="ECO:0000256" key="7">
    <source>
        <dbReference type="ARBA" id="ARBA00023015"/>
    </source>
</evidence>
<evidence type="ECO:0000256" key="11">
    <source>
        <dbReference type="ARBA" id="ARBA00023167"/>
    </source>
</evidence>
<keyword evidence="9" id="KW-0010">Activator</keyword>
<keyword evidence="7" id="KW-0805">Transcription regulation</keyword>
<feature type="domain" description="HTH lysR-type" evidence="12">
    <location>
        <begin position="37"/>
        <end position="94"/>
    </location>
</feature>
<evidence type="ECO:0000256" key="9">
    <source>
        <dbReference type="ARBA" id="ARBA00023159"/>
    </source>
</evidence>
<protein>
    <recommendedName>
        <fullName evidence="3">HTH-type transcriptional regulator MetR</fullName>
    </recommendedName>
</protein>
<evidence type="ECO:0000256" key="6">
    <source>
        <dbReference type="ARBA" id="ARBA00022605"/>
    </source>
</evidence>
<dbReference type="RefSeq" id="WP_252848154.1">
    <property type="nucleotide sequence ID" value="NZ_BAPW01000038.1"/>
</dbReference>
<dbReference type="Gene3D" id="1.10.10.10">
    <property type="entry name" value="Winged helix-like DNA-binding domain superfamily/Winged helix DNA-binding domain"/>
    <property type="match status" value="1"/>
</dbReference>
<organism evidence="13 14">
    <name type="scientific">Asaia lannensis NBRC 102526</name>
    <dbReference type="NCBI Taxonomy" id="1307926"/>
    <lineage>
        <taxon>Bacteria</taxon>
        <taxon>Pseudomonadati</taxon>
        <taxon>Pseudomonadota</taxon>
        <taxon>Alphaproteobacteria</taxon>
        <taxon>Acetobacterales</taxon>
        <taxon>Acetobacteraceae</taxon>
        <taxon>Asaia</taxon>
    </lineage>
</organism>
<sequence>MSPLLFSLSQPNTQHRLRMTPDPFQIGLADGSSCVVIEIQPLAIMREIHRSGSLTQAAEQLCLTQSAVSHAIRRFEERYNVRLFEREGHKLRFTLAGEYLLELAQRVLPQLEHGKTVLEDYARGRRGSIRIGMECHPCQDWLMQVVDPFLAAWPDVELDVTTAFQFGGLTALLGHEIDILVTPDPSARPELNFTPVFDYELVLAVADTHPLAQKHHVEPEDLATETLITYPVSRERLDIYTRFLVPGHAQPRRHRTVETTDLMLRLVASGRAVSATPDWLLRKVKGVKGIRIGEGILKSIHLGHRTGKAPSYLDGFINLAASVEV</sequence>
<keyword evidence="4" id="KW-0963">Cytoplasm</keyword>
<dbReference type="Pfam" id="PF03466">
    <property type="entry name" value="LysR_substrate"/>
    <property type="match status" value="1"/>
</dbReference>
<dbReference type="InterPro" id="IPR036390">
    <property type="entry name" value="WH_DNA-bd_sf"/>
</dbReference>